<accession>W7YK59</accession>
<evidence type="ECO:0000313" key="1">
    <source>
        <dbReference type="EMBL" id="GAF04921.1"/>
    </source>
</evidence>
<name>W7YK59_9BACT</name>
<keyword evidence="2" id="KW-1185">Reference proteome</keyword>
<evidence type="ECO:0000313" key="2">
    <source>
        <dbReference type="Proteomes" id="UP000019402"/>
    </source>
</evidence>
<protein>
    <submittedName>
        <fullName evidence="1">Uncharacterized protein</fullName>
    </submittedName>
</protein>
<comment type="caution">
    <text evidence="1">The sequence shown here is derived from an EMBL/GenBank/DDBJ whole genome shotgun (WGS) entry which is preliminary data.</text>
</comment>
<sequence length="100" mass="12052">MTEQYRFTYEESLLLTWVKGEETIPNRKFDIPKLHRFAQKNGLAPYLFFITKDLKEVLPKELKALLKKDFFNTLVRNTLIQNTWKKVRTLLSEHQIHYVP</sequence>
<dbReference type="Proteomes" id="UP000019402">
    <property type="component" value="Unassembled WGS sequence"/>
</dbReference>
<dbReference type="AlphaFoldDB" id="W7YK59"/>
<dbReference type="RefSeq" id="WP_044213990.1">
    <property type="nucleotide sequence ID" value="NZ_BAMD01000061.1"/>
</dbReference>
<reference evidence="1 2" key="1">
    <citation type="journal article" date="2014" name="Genome Announc.">
        <title>Draft Genome Sequence of Cytophaga fermentans JCM 21142T, a Facultative Anaerobe Isolated from Marine Mud.</title>
        <authorList>
            <person name="Starns D."/>
            <person name="Oshima K."/>
            <person name="Suda W."/>
            <person name="Iino T."/>
            <person name="Yuki M."/>
            <person name="Inoue J."/>
            <person name="Kitamura K."/>
            <person name="Iida T."/>
            <person name="Darby A."/>
            <person name="Hattori M."/>
            <person name="Ohkuma M."/>
        </authorList>
    </citation>
    <scope>NUCLEOTIDE SEQUENCE [LARGE SCALE GENOMIC DNA]</scope>
    <source>
        <strain evidence="1 2">JCM 21142</strain>
    </source>
</reference>
<organism evidence="1 2">
    <name type="scientific">Saccharicrinis fermentans DSM 9555 = JCM 21142</name>
    <dbReference type="NCBI Taxonomy" id="869213"/>
    <lineage>
        <taxon>Bacteria</taxon>
        <taxon>Pseudomonadati</taxon>
        <taxon>Bacteroidota</taxon>
        <taxon>Bacteroidia</taxon>
        <taxon>Marinilabiliales</taxon>
        <taxon>Marinilabiliaceae</taxon>
        <taxon>Saccharicrinis</taxon>
    </lineage>
</organism>
<dbReference type="EMBL" id="BAMD01000061">
    <property type="protein sequence ID" value="GAF04921.1"/>
    <property type="molecule type" value="Genomic_DNA"/>
</dbReference>
<gene>
    <name evidence="1" type="ORF">JCM21142_93643</name>
</gene>
<proteinExistence type="predicted"/>